<dbReference type="OrthoDB" id="8118055at2759"/>
<dbReference type="EMBL" id="ML975157">
    <property type="protein sequence ID" value="KAF1812520.1"/>
    <property type="molecule type" value="Genomic_DNA"/>
</dbReference>
<keyword evidence="11" id="KW-1185">Reference proteome</keyword>
<feature type="active site" description="Proton donor" evidence="6">
    <location>
        <position position="434"/>
    </location>
</feature>
<evidence type="ECO:0000313" key="12">
    <source>
        <dbReference type="RefSeq" id="XP_033534151.1"/>
    </source>
</evidence>
<dbReference type="GO" id="GO:0016020">
    <property type="term" value="C:membrane"/>
    <property type="evidence" value="ECO:0007669"/>
    <property type="project" value="InterPro"/>
</dbReference>
<accession>A0A6G1G3N0</accession>
<dbReference type="AlphaFoldDB" id="A0A6G1G3N0"/>
<evidence type="ECO:0000256" key="9">
    <source>
        <dbReference type="RuleBase" id="RU361193"/>
    </source>
</evidence>
<feature type="disulfide bond" evidence="8">
    <location>
        <begin position="391"/>
        <end position="420"/>
    </location>
</feature>
<evidence type="ECO:0000256" key="8">
    <source>
        <dbReference type="PIRSR" id="PIRSR601382-3"/>
    </source>
</evidence>
<dbReference type="GeneID" id="54420009"/>
<keyword evidence="7" id="KW-0479">Metal-binding</keyword>
<feature type="active site" description="Proton donor" evidence="6">
    <location>
        <position position="181"/>
    </location>
</feature>
<dbReference type="GO" id="GO:0005509">
    <property type="term" value="F:calcium ion binding"/>
    <property type="evidence" value="ECO:0007669"/>
    <property type="project" value="InterPro"/>
</dbReference>
<keyword evidence="4 9" id="KW-0378">Hydrolase</keyword>
<dbReference type="GO" id="GO:0004571">
    <property type="term" value="F:mannosyl-oligosaccharide 1,2-alpha-mannosidase activity"/>
    <property type="evidence" value="ECO:0007669"/>
    <property type="project" value="InterPro"/>
</dbReference>
<keyword evidence="9" id="KW-0326">Glycosidase</keyword>
<comment type="cofactor">
    <cofactor evidence="1 7">
        <name>Ca(2+)</name>
        <dbReference type="ChEBI" id="CHEBI:29108"/>
    </cofactor>
</comment>
<feature type="binding site" evidence="7">
    <location>
        <position position="590"/>
    </location>
    <ligand>
        <name>Ca(2+)</name>
        <dbReference type="ChEBI" id="CHEBI:29108"/>
    </ligand>
</feature>
<dbReference type="InterPro" id="IPR050749">
    <property type="entry name" value="Glycosyl_Hydrolase_47"/>
</dbReference>
<dbReference type="InterPro" id="IPR012341">
    <property type="entry name" value="6hp_glycosidase-like_sf"/>
</dbReference>
<name>A0A6G1G3N0_9PEZI</name>
<reference evidence="12" key="2">
    <citation type="submission" date="2020-04" db="EMBL/GenBank/DDBJ databases">
        <authorList>
            <consortium name="NCBI Genome Project"/>
        </authorList>
    </citation>
    <scope>NUCLEOTIDE SEQUENCE</scope>
    <source>
        <strain evidence="12">CBS 781.70</strain>
    </source>
</reference>
<evidence type="ECO:0000256" key="5">
    <source>
        <dbReference type="ARBA" id="ARBA00023157"/>
    </source>
</evidence>
<evidence type="ECO:0000256" key="7">
    <source>
        <dbReference type="PIRSR" id="PIRSR601382-2"/>
    </source>
</evidence>
<proteinExistence type="inferred from homology"/>
<protein>
    <recommendedName>
        <fullName evidence="9">alpha-1,2-Mannosidase</fullName>
        <ecNumber evidence="9">3.2.1.-</ecNumber>
    </recommendedName>
</protein>
<gene>
    <name evidence="10 12" type="ORF">P152DRAFT_458358</name>
</gene>
<dbReference type="UniPathway" id="UPA00378"/>
<dbReference type="PANTHER" id="PTHR11742">
    <property type="entry name" value="MANNOSYL-OLIGOSACCHARIDE ALPHA-1,2-MANNOSIDASE-RELATED"/>
    <property type="match status" value="1"/>
</dbReference>
<organism evidence="10">
    <name type="scientific">Eremomyces bilateralis CBS 781.70</name>
    <dbReference type="NCBI Taxonomy" id="1392243"/>
    <lineage>
        <taxon>Eukaryota</taxon>
        <taxon>Fungi</taxon>
        <taxon>Dikarya</taxon>
        <taxon>Ascomycota</taxon>
        <taxon>Pezizomycotina</taxon>
        <taxon>Dothideomycetes</taxon>
        <taxon>Dothideomycetes incertae sedis</taxon>
        <taxon>Eremomycetales</taxon>
        <taxon>Eremomycetaceae</taxon>
        <taxon>Eremomyces</taxon>
    </lineage>
</organism>
<dbReference type="EC" id="3.2.1.-" evidence="9"/>
<dbReference type="Gene3D" id="1.50.10.10">
    <property type="match status" value="1"/>
</dbReference>
<dbReference type="GO" id="GO:0005783">
    <property type="term" value="C:endoplasmic reticulum"/>
    <property type="evidence" value="ECO:0007669"/>
    <property type="project" value="TreeGrafter"/>
</dbReference>
<dbReference type="Pfam" id="PF01532">
    <property type="entry name" value="Glyco_hydro_47"/>
    <property type="match status" value="1"/>
</dbReference>
<keyword evidence="5 8" id="KW-1015">Disulfide bond</keyword>
<dbReference type="FunFam" id="1.50.10.10:FF:000037">
    <property type="entry name" value="alpha-1,2-Mannosidase"/>
    <property type="match status" value="1"/>
</dbReference>
<comment type="pathway">
    <text evidence="2">Protein modification; protein glycosylation.</text>
</comment>
<evidence type="ECO:0000313" key="11">
    <source>
        <dbReference type="Proteomes" id="UP000504638"/>
    </source>
</evidence>
<dbReference type="InterPro" id="IPR036026">
    <property type="entry name" value="Seven-hairpin_glycosidases"/>
</dbReference>
<evidence type="ECO:0000256" key="1">
    <source>
        <dbReference type="ARBA" id="ARBA00001913"/>
    </source>
</evidence>
<comment type="similarity">
    <text evidence="3 9">Belongs to the glycosyl hydrolase 47 family.</text>
</comment>
<feature type="active site" evidence="6">
    <location>
        <position position="504"/>
    </location>
</feature>
<dbReference type="PRINTS" id="PR00747">
    <property type="entry name" value="GLYHDRLASE47"/>
</dbReference>
<evidence type="ECO:0000256" key="3">
    <source>
        <dbReference type="ARBA" id="ARBA00007658"/>
    </source>
</evidence>
<sequence length="599" mass="67784">MLPFGRRRAAVFFIVVSGLLIFSQLVRLDQWDLSSSLWQTEPQAPERAEPRIHFQTFPEVYPVSSLIQLPTSTPSPIPKIQHDFEPETASQSKERLKRLGAVKKAFLHSWKGYKAHAWLQDEVGPLSGEYKNDFGGWGATLVDSLDTLYIMGLHEEFVRSLRALITIDFSASNLATLNVFETTIRYLGGLLSAYDLSGGQYSLLLDKARQLGDILYGAFDTPNRMPLARWDWAAGQRYHGQTAQSHILAAELGSLSLEFTRLSQLTGEPKYYDAVQRITDALAEQQNDTHIPGLWPVALNAKKLRFTEDRSFTLGGMADSLYEYLPKEHLLLGGTTQQYAQMYEFAIEAAKEHLFFRPLTPGNQDILISGSVRKSSFGALKQDPQGQHLTCFVGGMVALGAKIFSRPEELTTARQLVDGCIWAYESMPSGIMPETFRVMPCKDPHDCEWSREAWLKGIFDMNHKAAGPKDDENKVAFAENWVVQAKLSQGFTEVMDKRYILRPEAIESIFILYRITGDRRLQDKAWQMFQAIEKAARTPISYAAIADVTVNDPERLDTCESFWTAETLKYFFLIFSEPSIVSLDEFVFNTEAHPFRRPA</sequence>
<feature type="active site" evidence="6">
    <location>
        <position position="319"/>
    </location>
</feature>
<dbReference type="PANTHER" id="PTHR11742:SF49">
    <property type="entry name" value="ALPHA-1,2-MANNOSIDASE"/>
    <property type="match status" value="1"/>
</dbReference>
<evidence type="ECO:0000256" key="4">
    <source>
        <dbReference type="ARBA" id="ARBA00022801"/>
    </source>
</evidence>
<reference evidence="12" key="3">
    <citation type="submission" date="2025-04" db="UniProtKB">
        <authorList>
            <consortium name="RefSeq"/>
        </authorList>
    </citation>
    <scope>IDENTIFICATION</scope>
    <source>
        <strain evidence="12">CBS 781.70</strain>
    </source>
</reference>
<dbReference type="RefSeq" id="XP_033534151.1">
    <property type="nucleotide sequence ID" value="XM_033679439.1"/>
</dbReference>
<evidence type="ECO:0000313" key="10">
    <source>
        <dbReference type="EMBL" id="KAF1812520.1"/>
    </source>
</evidence>
<dbReference type="SUPFAM" id="SSF48225">
    <property type="entry name" value="Seven-hairpin glycosidases"/>
    <property type="match status" value="1"/>
</dbReference>
<dbReference type="InterPro" id="IPR001382">
    <property type="entry name" value="Glyco_hydro_47"/>
</dbReference>
<dbReference type="GO" id="GO:0036503">
    <property type="term" value="P:ERAD pathway"/>
    <property type="evidence" value="ECO:0007669"/>
    <property type="project" value="UniProtKB-ARBA"/>
</dbReference>
<reference evidence="10 12" key="1">
    <citation type="submission" date="2020-01" db="EMBL/GenBank/DDBJ databases">
        <authorList>
            <consortium name="DOE Joint Genome Institute"/>
            <person name="Haridas S."/>
            <person name="Albert R."/>
            <person name="Binder M."/>
            <person name="Bloem J."/>
            <person name="Labutti K."/>
            <person name="Salamov A."/>
            <person name="Andreopoulos B."/>
            <person name="Baker S.E."/>
            <person name="Barry K."/>
            <person name="Bills G."/>
            <person name="Bluhm B.H."/>
            <person name="Cannon C."/>
            <person name="Castanera R."/>
            <person name="Culley D.E."/>
            <person name="Daum C."/>
            <person name="Ezra D."/>
            <person name="Gonzalez J.B."/>
            <person name="Henrissat B."/>
            <person name="Kuo A."/>
            <person name="Liang C."/>
            <person name="Lipzen A."/>
            <person name="Lutzoni F."/>
            <person name="Magnuson J."/>
            <person name="Mondo S."/>
            <person name="Nolan M."/>
            <person name="Ohm R."/>
            <person name="Pangilinan J."/>
            <person name="Park H.-J."/>
            <person name="Ramirez L."/>
            <person name="Alfaro M."/>
            <person name="Sun H."/>
            <person name="Tritt A."/>
            <person name="Yoshinaga Y."/>
            <person name="Zwiers L.-H."/>
            <person name="Turgeon B.G."/>
            <person name="Goodwin S.B."/>
            <person name="Spatafora J.W."/>
            <person name="Crous P.W."/>
            <person name="Grigoriev I.V."/>
        </authorList>
    </citation>
    <scope>NUCLEOTIDE SEQUENCE</scope>
    <source>
        <strain evidence="10 12">CBS 781.70</strain>
    </source>
</reference>
<dbReference type="GO" id="GO:0005975">
    <property type="term" value="P:carbohydrate metabolic process"/>
    <property type="evidence" value="ECO:0007669"/>
    <property type="project" value="InterPro"/>
</dbReference>
<dbReference type="Proteomes" id="UP000504638">
    <property type="component" value="Unplaced"/>
</dbReference>
<evidence type="ECO:0000256" key="6">
    <source>
        <dbReference type="PIRSR" id="PIRSR601382-1"/>
    </source>
</evidence>
<keyword evidence="7" id="KW-0106">Calcium</keyword>
<evidence type="ECO:0000256" key="2">
    <source>
        <dbReference type="ARBA" id="ARBA00004922"/>
    </source>
</evidence>